<dbReference type="InterPro" id="IPR023214">
    <property type="entry name" value="HAD_sf"/>
</dbReference>
<dbReference type="Gene3D" id="3.40.50.1000">
    <property type="entry name" value="HAD superfamily/HAD-like"/>
    <property type="match status" value="1"/>
</dbReference>
<dbReference type="CDD" id="cd02603">
    <property type="entry name" value="HAD_sEH-N_like"/>
    <property type="match status" value="1"/>
</dbReference>
<dbReference type="HOGENOM" id="CLU_045011_9_5_12"/>
<reference evidence="1 2" key="1">
    <citation type="journal article" date="2010" name="Stand. Genomic Sci.">
        <title>Complete genome sequence of Spirochaeta smaragdinae type strain (SEBR 4228).</title>
        <authorList>
            <person name="Mavromatis K."/>
            <person name="Yasawong M."/>
            <person name="Chertkov O."/>
            <person name="Lapidus A."/>
            <person name="Lucas S."/>
            <person name="Nolan M."/>
            <person name="Del Rio T.G."/>
            <person name="Tice H."/>
            <person name="Cheng J.F."/>
            <person name="Pitluck S."/>
            <person name="Liolios K."/>
            <person name="Ivanova N."/>
            <person name="Tapia R."/>
            <person name="Han C."/>
            <person name="Bruce D."/>
            <person name="Goodwin L."/>
            <person name="Pati A."/>
            <person name="Chen A."/>
            <person name="Palaniappan K."/>
            <person name="Land M."/>
            <person name="Hauser L."/>
            <person name="Chang Y.J."/>
            <person name="Jeffries C.D."/>
            <person name="Detter J.C."/>
            <person name="Rohde M."/>
            <person name="Brambilla E."/>
            <person name="Spring S."/>
            <person name="Goker M."/>
            <person name="Sikorski J."/>
            <person name="Woyke T."/>
            <person name="Bristow J."/>
            <person name="Eisen J.A."/>
            <person name="Markowitz V."/>
            <person name="Hugenholtz P."/>
            <person name="Klenk H.P."/>
            <person name="Kyrpides N.C."/>
        </authorList>
    </citation>
    <scope>NUCLEOTIDE SEQUENCE [LARGE SCALE GENOMIC DNA]</scope>
    <source>
        <strain evidence="2">DSM 11293 / JCM 15392 / SEBR 4228</strain>
    </source>
</reference>
<dbReference type="InterPro" id="IPR023198">
    <property type="entry name" value="PGP-like_dom2"/>
</dbReference>
<accession>E1R5I9</accession>
<evidence type="ECO:0000313" key="2">
    <source>
        <dbReference type="Proteomes" id="UP000002318"/>
    </source>
</evidence>
<dbReference type="Proteomes" id="UP000002318">
    <property type="component" value="Chromosome"/>
</dbReference>
<dbReference type="PRINTS" id="PR00413">
    <property type="entry name" value="HADHALOGNASE"/>
</dbReference>
<dbReference type="InterPro" id="IPR006439">
    <property type="entry name" value="HAD-SF_hydro_IA"/>
</dbReference>
<dbReference type="EMBL" id="CP002116">
    <property type="protein sequence ID" value="ADK82317.1"/>
    <property type="molecule type" value="Genomic_DNA"/>
</dbReference>
<dbReference type="InterPro" id="IPR036412">
    <property type="entry name" value="HAD-like_sf"/>
</dbReference>
<gene>
    <name evidence="1" type="ordered locus">Spirs_3219</name>
</gene>
<dbReference type="STRING" id="573413.Spirs_3219"/>
<dbReference type="eggNOG" id="COG1011">
    <property type="taxonomic scope" value="Bacteria"/>
</dbReference>
<keyword evidence="2" id="KW-1185">Reference proteome</keyword>
<proteinExistence type="predicted"/>
<protein>
    <submittedName>
        <fullName evidence="1">HAD-superfamily hydrolase, subfamily IA, variant 3</fullName>
    </submittedName>
</protein>
<dbReference type="RefSeq" id="WP_013255776.1">
    <property type="nucleotide sequence ID" value="NC_014364.1"/>
</dbReference>
<dbReference type="KEGG" id="ssm:Spirs_3219"/>
<keyword evidence="1" id="KW-0378">Hydrolase</keyword>
<dbReference type="OrthoDB" id="359207at2"/>
<evidence type="ECO:0000313" key="1">
    <source>
        <dbReference type="EMBL" id="ADK82317.1"/>
    </source>
</evidence>
<dbReference type="SUPFAM" id="SSF56784">
    <property type="entry name" value="HAD-like"/>
    <property type="match status" value="1"/>
</dbReference>
<dbReference type="AlphaFoldDB" id="E1R5I9"/>
<dbReference type="GO" id="GO:0016787">
    <property type="term" value="F:hydrolase activity"/>
    <property type="evidence" value="ECO:0007669"/>
    <property type="project" value="UniProtKB-KW"/>
</dbReference>
<name>E1R5I9_SEDSS</name>
<dbReference type="SFLD" id="SFLDG01129">
    <property type="entry name" value="C1.5:_HAD__Beta-PGM__Phosphata"/>
    <property type="match status" value="1"/>
</dbReference>
<dbReference type="NCBIfam" id="TIGR01509">
    <property type="entry name" value="HAD-SF-IA-v3"/>
    <property type="match status" value="1"/>
</dbReference>
<organism evidence="1 2">
    <name type="scientific">Sediminispirochaeta smaragdinae (strain DSM 11293 / JCM 15392 / SEBR 4228)</name>
    <name type="common">Spirochaeta smaragdinae</name>
    <dbReference type="NCBI Taxonomy" id="573413"/>
    <lineage>
        <taxon>Bacteria</taxon>
        <taxon>Pseudomonadati</taxon>
        <taxon>Spirochaetota</taxon>
        <taxon>Spirochaetia</taxon>
        <taxon>Spirochaetales</taxon>
        <taxon>Spirochaetaceae</taxon>
        <taxon>Sediminispirochaeta</taxon>
    </lineage>
</organism>
<dbReference type="Gene3D" id="1.10.150.240">
    <property type="entry name" value="Putative phosphatase, domain 2"/>
    <property type="match status" value="1"/>
</dbReference>
<dbReference type="Pfam" id="PF00702">
    <property type="entry name" value="Hydrolase"/>
    <property type="match status" value="1"/>
</dbReference>
<dbReference type="SFLD" id="SFLDS00003">
    <property type="entry name" value="Haloacid_Dehalogenase"/>
    <property type="match status" value="1"/>
</dbReference>
<dbReference type="PANTHER" id="PTHR43611:SF3">
    <property type="entry name" value="FLAVIN MONONUCLEOTIDE HYDROLASE 1, CHLOROPLATIC"/>
    <property type="match status" value="1"/>
</dbReference>
<dbReference type="PANTHER" id="PTHR43611">
    <property type="entry name" value="ALPHA-D-GLUCOSE 1-PHOSPHATE PHOSPHATASE"/>
    <property type="match status" value="1"/>
</dbReference>
<sequence length="210" mass="23931">MIRLCIFDMGGVVIRNHNVTPQLMAWLGRQENSFAEIGSRLADAIHRHGRGEISEKEIWDLYTLCTGERPPDSQHSRFGKFFAPRLHDPTLRILKRLKSAGMRIICGTNVIDSHYKIHLRNGDYAVFDKVYPSHLMGVSKPDPEFYRRILENEQVQPGEAFFTDDLKENVEAASLIGVHAVLYRSAEDLLQQLVSLKILDERNTKTASGE</sequence>